<dbReference type="PANTHER" id="PTHR43581:SF2">
    <property type="entry name" value="EXCINUCLEASE ATPASE SUBUNIT"/>
    <property type="match status" value="1"/>
</dbReference>
<comment type="caution">
    <text evidence="2">The sequence shown here is derived from an EMBL/GenBank/DDBJ whole genome shotgun (WGS) entry which is preliminary data.</text>
</comment>
<gene>
    <name evidence="2" type="ORF">SCH01S_39_01770</name>
</gene>
<dbReference type="Gene3D" id="3.40.50.300">
    <property type="entry name" value="P-loop containing nucleotide triphosphate hydrolases"/>
    <property type="match status" value="1"/>
</dbReference>
<name>A0A0E9MQ66_9SPHN</name>
<sequence length="347" mass="39958">MYVRKELKERPEPTFNYRILETARARAHEFDIDVGDFRGAWRSGLMRNYYYHMEERIPPQRRVREEIEKLININWISVHRASLIPNDEQDKMVSPIDRKLRQVARDFGAYFSTLDKRAAEETDKFQQIYLLSLISPSQFESIRSVASVDAEEEKIAIKGVFSEFNIASGVFGSKLESFTKRMATAIKNYAPDKPISGDDFLVLTDTARIHGLINQWHRLLDKRAQIYTPKTDFVNIVNSLFYKKRLSISAGNEPVFEETSGARIPLDQLSSGEKQMFILLGETLLQRGAHCVFMADEPEISLHIDWQMELVPSIRKINPNAQIIFATHSPDIVGAYSKNTINLEKII</sequence>
<organism evidence="2 3">
    <name type="scientific">Sphingomonas changbaiensis NBRC 104936</name>
    <dbReference type="NCBI Taxonomy" id="1219043"/>
    <lineage>
        <taxon>Bacteria</taxon>
        <taxon>Pseudomonadati</taxon>
        <taxon>Pseudomonadota</taxon>
        <taxon>Alphaproteobacteria</taxon>
        <taxon>Sphingomonadales</taxon>
        <taxon>Sphingomonadaceae</taxon>
        <taxon>Sphingomonas</taxon>
    </lineage>
</organism>
<dbReference type="InterPro" id="IPR027417">
    <property type="entry name" value="P-loop_NTPase"/>
</dbReference>
<evidence type="ECO:0000313" key="2">
    <source>
        <dbReference type="EMBL" id="GAO39892.1"/>
    </source>
</evidence>
<proteinExistence type="predicted"/>
<keyword evidence="3" id="KW-1185">Reference proteome</keyword>
<dbReference type="AlphaFoldDB" id="A0A0E9MQ66"/>
<dbReference type="GO" id="GO:0016887">
    <property type="term" value="F:ATP hydrolysis activity"/>
    <property type="evidence" value="ECO:0007669"/>
    <property type="project" value="InterPro"/>
</dbReference>
<dbReference type="PANTHER" id="PTHR43581">
    <property type="entry name" value="ATP/GTP PHOSPHATASE"/>
    <property type="match status" value="1"/>
</dbReference>
<dbReference type="SUPFAM" id="SSF52540">
    <property type="entry name" value="P-loop containing nucleoside triphosphate hydrolases"/>
    <property type="match status" value="1"/>
</dbReference>
<reference evidence="2 3" key="1">
    <citation type="submission" date="2015-04" db="EMBL/GenBank/DDBJ databases">
        <title>Whole genome shotgun sequence of Sphingomonas changbaiensis NBRC 104936.</title>
        <authorList>
            <person name="Katano-Makiyama Y."/>
            <person name="Hosoyama A."/>
            <person name="Hashimoto M."/>
            <person name="Noguchi M."/>
            <person name="Tsuchikane K."/>
            <person name="Ohji S."/>
            <person name="Yamazoe A."/>
            <person name="Ichikawa N."/>
            <person name="Kimura A."/>
            <person name="Fujita N."/>
        </authorList>
    </citation>
    <scope>NUCLEOTIDE SEQUENCE [LARGE SCALE GENOMIC DNA]</scope>
    <source>
        <strain evidence="2 3">NBRC 104936</strain>
    </source>
</reference>
<dbReference type="InterPro" id="IPR003959">
    <property type="entry name" value="ATPase_AAA_core"/>
</dbReference>
<evidence type="ECO:0000313" key="3">
    <source>
        <dbReference type="Proteomes" id="UP000033202"/>
    </source>
</evidence>
<dbReference type="GO" id="GO:0005524">
    <property type="term" value="F:ATP binding"/>
    <property type="evidence" value="ECO:0007669"/>
    <property type="project" value="InterPro"/>
</dbReference>
<evidence type="ECO:0000259" key="1">
    <source>
        <dbReference type="Pfam" id="PF13304"/>
    </source>
</evidence>
<dbReference type="EMBL" id="BBWU01000039">
    <property type="protein sequence ID" value="GAO39892.1"/>
    <property type="molecule type" value="Genomic_DNA"/>
</dbReference>
<accession>A0A0E9MQ66</accession>
<feature type="domain" description="ATPase AAA-type core" evidence="1">
    <location>
        <begin position="255"/>
        <end position="332"/>
    </location>
</feature>
<dbReference type="Pfam" id="PF13304">
    <property type="entry name" value="AAA_21"/>
    <property type="match status" value="1"/>
</dbReference>
<dbReference type="Proteomes" id="UP000033202">
    <property type="component" value="Unassembled WGS sequence"/>
</dbReference>
<protein>
    <recommendedName>
        <fullName evidence="1">ATPase AAA-type core domain-containing protein</fullName>
    </recommendedName>
</protein>
<dbReference type="InterPro" id="IPR051396">
    <property type="entry name" value="Bact_Antivir_Def_Nuclease"/>
</dbReference>